<proteinExistence type="predicted"/>
<name>A0ABP1QHK5_9HEXA</name>
<evidence type="ECO:0000313" key="2">
    <source>
        <dbReference type="EMBL" id="CAL8102606.1"/>
    </source>
</evidence>
<dbReference type="PANTHER" id="PTHR36694">
    <property type="entry name" value="PASIFLORA 1, ISOFORM A-RELATED"/>
    <property type="match status" value="1"/>
</dbReference>
<feature type="transmembrane region" description="Helical" evidence="1">
    <location>
        <begin position="95"/>
        <end position="115"/>
    </location>
</feature>
<accession>A0ABP1QHK5</accession>
<dbReference type="EMBL" id="CAXLJM020000034">
    <property type="protein sequence ID" value="CAL8102606.1"/>
    <property type="molecule type" value="Genomic_DNA"/>
</dbReference>
<dbReference type="Proteomes" id="UP001642540">
    <property type="component" value="Unassembled WGS sequence"/>
</dbReference>
<comment type="caution">
    <text evidence="2">The sequence shown here is derived from an EMBL/GenBank/DDBJ whole genome shotgun (WGS) entry which is preliminary data.</text>
</comment>
<dbReference type="PANTHER" id="PTHR36694:SF11">
    <property type="entry name" value="LP21121P-RELATED"/>
    <property type="match status" value="1"/>
</dbReference>
<evidence type="ECO:0000313" key="3">
    <source>
        <dbReference type="Proteomes" id="UP001642540"/>
    </source>
</evidence>
<sequence>MLYICNPCSCVSLEKRVKAVAIIETLLNLSGIISICLDAAKYLRTPHPLLLDLDGKPQSFDQSKTVFFLLTYFVFTLLNIGLYCDAKEKKEGMCWLWLGCSTTFLVLAFIGLIHTFVTRTGMTEAIGNETYTTTIVYGIIIFGFKGYSIWTVFSYVKQLHHQRQGRQQLGLFLGDANVAGVGGKGQLPKVADDTAHSAEHQSSHVYQPTSTISTV</sequence>
<keyword evidence="3" id="KW-1185">Reference proteome</keyword>
<feature type="transmembrane region" description="Helical" evidence="1">
    <location>
        <begin position="21"/>
        <end position="43"/>
    </location>
</feature>
<organism evidence="2 3">
    <name type="scientific">Orchesella dallaii</name>
    <dbReference type="NCBI Taxonomy" id="48710"/>
    <lineage>
        <taxon>Eukaryota</taxon>
        <taxon>Metazoa</taxon>
        <taxon>Ecdysozoa</taxon>
        <taxon>Arthropoda</taxon>
        <taxon>Hexapoda</taxon>
        <taxon>Collembola</taxon>
        <taxon>Entomobryomorpha</taxon>
        <taxon>Entomobryoidea</taxon>
        <taxon>Orchesellidae</taxon>
        <taxon>Orchesellinae</taxon>
        <taxon>Orchesella</taxon>
    </lineage>
</organism>
<keyword evidence="1" id="KW-0812">Transmembrane</keyword>
<reference evidence="2 3" key="1">
    <citation type="submission" date="2024-08" db="EMBL/GenBank/DDBJ databases">
        <authorList>
            <person name="Cucini C."/>
            <person name="Frati F."/>
        </authorList>
    </citation>
    <scope>NUCLEOTIDE SEQUENCE [LARGE SCALE GENOMIC DNA]</scope>
</reference>
<feature type="transmembrane region" description="Helical" evidence="1">
    <location>
        <begin position="135"/>
        <end position="156"/>
    </location>
</feature>
<feature type="transmembrane region" description="Helical" evidence="1">
    <location>
        <begin position="63"/>
        <end position="83"/>
    </location>
</feature>
<keyword evidence="1" id="KW-0472">Membrane</keyword>
<evidence type="ECO:0000256" key="1">
    <source>
        <dbReference type="SAM" id="Phobius"/>
    </source>
</evidence>
<gene>
    <name evidence="2" type="ORF">ODALV1_LOCUS11195</name>
</gene>
<keyword evidence="1" id="KW-1133">Transmembrane helix</keyword>
<protein>
    <submittedName>
        <fullName evidence="2">Uncharacterized protein</fullName>
    </submittedName>
</protein>